<protein>
    <recommendedName>
        <fullName evidence="3 7">Dihydrofolate reductase</fullName>
        <ecNumber evidence="3 7">1.5.1.3</ecNumber>
    </recommendedName>
</protein>
<comment type="pathway">
    <text evidence="1 7">Cofactor biosynthesis; tetrahydrofolate biosynthesis; 5,6,7,8-tetrahydrofolate from 7,8-dihydrofolate: step 1/1.</text>
</comment>
<dbReference type="GO" id="GO:0004146">
    <property type="term" value="F:dihydrofolate reductase activity"/>
    <property type="evidence" value="ECO:0007669"/>
    <property type="project" value="UniProtKB-EC"/>
</dbReference>
<keyword evidence="4 7" id="KW-0554">One-carbon metabolism</keyword>
<dbReference type="AlphaFoldDB" id="A0A1F7GQ34"/>
<evidence type="ECO:0000256" key="2">
    <source>
        <dbReference type="ARBA" id="ARBA00009539"/>
    </source>
</evidence>
<evidence type="ECO:0000259" key="8">
    <source>
        <dbReference type="PROSITE" id="PS51330"/>
    </source>
</evidence>
<dbReference type="EC" id="1.5.1.3" evidence="3 7"/>
<comment type="catalytic activity">
    <reaction evidence="7">
        <text>(6S)-5,6,7,8-tetrahydrofolate + NADP(+) = 7,8-dihydrofolate + NADPH + H(+)</text>
        <dbReference type="Rhea" id="RHEA:15009"/>
        <dbReference type="ChEBI" id="CHEBI:15378"/>
        <dbReference type="ChEBI" id="CHEBI:57451"/>
        <dbReference type="ChEBI" id="CHEBI:57453"/>
        <dbReference type="ChEBI" id="CHEBI:57783"/>
        <dbReference type="ChEBI" id="CHEBI:58349"/>
        <dbReference type="EC" id="1.5.1.3"/>
    </reaction>
</comment>
<comment type="function">
    <text evidence="7">Key enzyme in folate metabolism. Catalyzes an essential reaction for de novo glycine and purine synthesis, and for DNA precursor synthesis.</text>
</comment>
<evidence type="ECO:0000256" key="4">
    <source>
        <dbReference type="ARBA" id="ARBA00022563"/>
    </source>
</evidence>
<evidence type="ECO:0000256" key="6">
    <source>
        <dbReference type="ARBA" id="ARBA00023002"/>
    </source>
</evidence>
<dbReference type="EMBL" id="MFZI01000023">
    <property type="protein sequence ID" value="OGK21014.1"/>
    <property type="molecule type" value="Genomic_DNA"/>
</dbReference>
<dbReference type="GO" id="GO:0006730">
    <property type="term" value="P:one-carbon metabolic process"/>
    <property type="evidence" value="ECO:0007669"/>
    <property type="project" value="UniProtKB-KW"/>
</dbReference>
<evidence type="ECO:0000256" key="7">
    <source>
        <dbReference type="PIRNR" id="PIRNR000194"/>
    </source>
</evidence>
<dbReference type="InterPro" id="IPR012259">
    <property type="entry name" value="DHFR"/>
</dbReference>
<evidence type="ECO:0000256" key="5">
    <source>
        <dbReference type="ARBA" id="ARBA00022857"/>
    </source>
</evidence>
<dbReference type="InterPro" id="IPR024072">
    <property type="entry name" value="DHFR-like_dom_sf"/>
</dbReference>
<dbReference type="GO" id="GO:0046452">
    <property type="term" value="P:dihydrofolate metabolic process"/>
    <property type="evidence" value="ECO:0007669"/>
    <property type="project" value="TreeGrafter"/>
</dbReference>
<dbReference type="Gene3D" id="3.40.430.10">
    <property type="entry name" value="Dihydrofolate Reductase, subunit A"/>
    <property type="match status" value="1"/>
</dbReference>
<evidence type="ECO:0000256" key="1">
    <source>
        <dbReference type="ARBA" id="ARBA00004903"/>
    </source>
</evidence>
<dbReference type="PRINTS" id="PR00070">
    <property type="entry name" value="DHFR"/>
</dbReference>
<sequence>MKISMIAAIGENRELGKNNKLLWDIPEDMKLFRELTKGHVVIMGRKTLESIGRLLPKRVNIIITRDKKYKPPFPQNSIDQLVEFYVVNSMEEALEQGKKKETQGEIFIIGGGQIYKEGIKYADKLYLTIVKGKFDADTFFPDYSEFRKVVFKKESRNREYKYTFLALENNS</sequence>
<dbReference type="SUPFAM" id="SSF53597">
    <property type="entry name" value="Dihydrofolate reductase-like"/>
    <property type="match status" value="1"/>
</dbReference>
<evidence type="ECO:0000313" key="10">
    <source>
        <dbReference type="Proteomes" id="UP000177026"/>
    </source>
</evidence>
<dbReference type="PANTHER" id="PTHR48069:SF3">
    <property type="entry name" value="DIHYDROFOLATE REDUCTASE"/>
    <property type="match status" value="1"/>
</dbReference>
<keyword evidence="6 7" id="KW-0560">Oxidoreductase</keyword>
<dbReference type="PROSITE" id="PS51330">
    <property type="entry name" value="DHFR_2"/>
    <property type="match status" value="1"/>
</dbReference>
<dbReference type="PANTHER" id="PTHR48069">
    <property type="entry name" value="DIHYDROFOLATE REDUCTASE"/>
    <property type="match status" value="1"/>
</dbReference>
<dbReference type="GO" id="GO:0050661">
    <property type="term" value="F:NADP binding"/>
    <property type="evidence" value="ECO:0007669"/>
    <property type="project" value="InterPro"/>
</dbReference>
<comment type="caution">
    <text evidence="9">The sequence shown here is derived from an EMBL/GenBank/DDBJ whole genome shotgun (WGS) entry which is preliminary data.</text>
</comment>
<reference evidence="9 10" key="1">
    <citation type="journal article" date="2016" name="Nat. Commun.">
        <title>Thousands of microbial genomes shed light on interconnected biogeochemical processes in an aquifer system.</title>
        <authorList>
            <person name="Anantharaman K."/>
            <person name="Brown C.T."/>
            <person name="Hug L.A."/>
            <person name="Sharon I."/>
            <person name="Castelle C.J."/>
            <person name="Probst A.J."/>
            <person name="Thomas B.C."/>
            <person name="Singh A."/>
            <person name="Wilkins M.J."/>
            <person name="Karaoz U."/>
            <person name="Brodie E.L."/>
            <person name="Williams K.H."/>
            <person name="Hubbard S.S."/>
            <person name="Banfield J.F."/>
        </authorList>
    </citation>
    <scope>NUCLEOTIDE SEQUENCE [LARGE SCALE GENOMIC DNA]</scope>
</reference>
<accession>A0A1F7GQ34</accession>
<dbReference type="GO" id="GO:0046655">
    <property type="term" value="P:folic acid metabolic process"/>
    <property type="evidence" value="ECO:0007669"/>
    <property type="project" value="TreeGrafter"/>
</dbReference>
<gene>
    <name evidence="9" type="ORF">A2866_02655</name>
</gene>
<proteinExistence type="inferred from homology"/>
<dbReference type="PIRSF" id="PIRSF000194">
    <property type="entry name" value="DHFR"/>
    <property type="match status" value="1"/>
</dbReference>
<dbReference type="CDD" id="cd00209">
    <property type="entry name" value="DHFR"/>
    <property type="match status" value="1"/>
</dbReference>
<evidence type="ECO:0000313" key="9">
    <source>
        <dbReference type="EMBL" id="OGK21014.1"/>
    </source>
</evidence>
<name>A0A1F7GQ34_9BACT</name>
<dbReference type="GO" id="GO:0046654">
    <property type="term" value="P:tetrahydrofolate biosynthetic process"/>
    <property type="evidence" value="ECO:0007669"/>
    <property type="project" value="UniProtKB-UniPathway"/>
</dbReference>
<dbReference type="UniPathway" id="UPA00077">
    <property type="reaction ID" value="UER00158"/>
</dbReference>
<dbReference type="Pfam" id="PF00186">
    <property type="entry name" value="DHFR_1"/>
    <property type="match status" value="1"/>
</dbReference>
<comment type="similarity">
    <text evidence="2 7">Belongs to the dihydrofolate reductase family.</text>
</comment>
<dbReference type="Proteomes" id="UP000177026">
    <property type="component" value="Unassembled WGS sequence"/>
</dbReference>
<dbReference type="InterPro" id="IPR001796">
    <property type="entry name" value="DHFR_dom"/>
</dbReference>
<keyword evidence="5 7" id="KW-0521">NADP</keyword>
<organism evidence="9 10">
    <name type="scientific">Candidatus Roizmanbacteria bacterium RIFCSPHIGHO2_01_FULL_39_8</name>
    <dbReference type="NCBI Taxonomy" id="1802033"/>
    <lineage>
        <taxon>Bacteria</taxon>
        <taxon>Candidatus Roizmaniibacteriota</taxon>
    </lineage>
</organism>
<feature type="domain" description="DHFR" evidence="8">
    <location>
        <begin position="2"/>
        <end position="171"/>
    </location>
</feature>
<evidence type="ECO:0000256" key="3">
    <source>
        <dbReference type="ARBA" id="ARBA00012856"/>
    </source>
</evidence>